<keyword evidence="3" id="KW-0274">FAD</keyword>
<keyword evidence="8" id="KW-1185">Reference proteome</keyword>
<gene>
    <name evidence="7" type="ORF">FXF68_21180</name>
</gene>
<dbReference type="Proteomes" id="UP000323505">
    <property type="component" value="Unassembled WGS sequence"/>
</dbReference>
<dbReference type="Gene3D" id="1.10.45.10">
    <property type="entry name" value="Vanillyl-alcohol Oxidase, Chain A, domain 4"/>
    <property type="match status" value="1"/>
</dbReference>
<dbReference type="GO" id="GO:0071949">
    <property type="term" value="F:FAD binding"/>
    <property type="evidence" value="ECO:0007669"/>
    <property type="project" value="InterPro"/>
</dbReference>
<keyword evidence="4" id="KW-0560">Oxidoreductase</keyword>
<dbReference type="Pfam" id="PF02913">
    <property type="entry name" value="FAD-oxidase_C"/>
    <property type="match status" value="1"/>
</dbReference>
<evidence type="ECO:0000256" key="4">
    <source>
        <dbReference type="ARBA" id="ARBA00023002"/>
    </source>
</evidence>
<dbReference type="InterPro" id="IPR016169">
    <property type="entry name" value="FAD-bd_PCMH_sub2"/>
</dbReference>
<sequence length="519" mass="54347">MGSKGFAPEPISGIVEKVEPLSNEPLVNEPSLDEPSLDEPLPGGLGRRLAELLGADRVITDPVRLRTYECDGLTNHRSTPGIVVLPDTAEQIAAIVRECAAAGVPYVARGSGTGLSGGALPRADGVLIVTSRMRRILEVDIPGQRAVVEPGVINLDVTRAVRQYGYYFAPDPSSQQICSVGGNVAENSGGAHCLKYGFTAHHVLSCEVVTPDGEIVELSADGPGYDLLGVFVGAEGTLGITTKITVRLTRLPETVQTLLAAFGSIEAGGAAVSAIIGAGVVPAAIEMMDALSIEAAEAVVRCEYPPGAGAVLIVELDGPEPEVAAQFAQVERLCRDAGAFEIRIAADDAERALIWKGRKSAFAAVGRISPAYIVQDGVIPRTVLPRVLASIDALSAESGVRVANVFHAGDGNLHPLVLFDDAEPGAEQRAEEVSGAILDLCIEHGGSITGEHGVGVDKSRYMPRMFTEADLDTMQMVRCGFDPAGLCNPGKVFPTPRLCGEVPGVRKGPHPYEGKADLF</sequence>
<comment type="cofactor">
    <cofactor evidence="1">
        <name>FAD</name>
        <dbReference type="ChEBI" id="CHEBI:57692"/>
    </cofactor>
</comment>
<dbReference type="InterPro" id="IPR006094">
    <property type="entry name" value="Oxid_FAD_bind_N"/>
</dbReference>
<evidence type="ECO:0000259" key="6">
    <source>
        <dbReference type="PROSITE" id="PS51387"/>
    </source>
</evidence>
<dbReference type="PROSITE" id="PS51387">
    <property type="entry name" value="FAD_PCMH"/>
    <property type="match status" value="1"/>
</dbReference>
<evidence type="ECO:0000256" key="2">
    <source>
        <dbReference type="ARBA" id="ARBA00022630"/>
    </source>
</evidence>
<protein>
    <submittedName>
        <fullName evidence="7">FAD-binding protein</fullName>
    </submittedName>
</protein>
<organism evidence="7 8">
    <name type="scientific">Actinomadura decatromicini</name>
    <dbReference type="NCBI Taxonomy" id="2604572"/>
    <lineage>
        <taxon>Bacteria</taxon>
        <taxon>Bacillati</taxon>
        <taxon>Actinomycetota</taxon>
        <taxon>Actinomycetes</taxon>
        <taxon>Streptosporangiales</taxon>
        <taxon>Thermomonosporaceae</taxon>
        <taxon>Actinomadura</taxon>
    </lineage>
</organism>
<dbReference type="EMBL" id="VSRQ01000004">
    <property type="protein sequence ID" value="TYK48177.1"/>
    <property type="molecule type" value="Genomic_DNA"/>
</dbReference>
<evidence type="ECO:0000256" key="1">
    <source>
        <dbReference type="ARBA" id="ARBA00001974"/>
    </source>
</evidence>
<dbReference type="PANTHER" id="PTHR42934">
    <property type="entry name" value="GLYCOLATE OXIDASE SUBUNIT GLCD"/>
    <property type="match status" value="1"/>
</dbReference>
<name>A0A5D3FH12_9ACTN</name>
<feature type="domain" description="FAD-binding PCMH-type" evidence="6">
    <location>
        <begin position="76"/>
        <end position="251"/>
    </location>
</feature>
<dbReference type="InterPro" id="IPR036318">
    <property type="entry name" value="FAD-bd_PCMH-like_sf"/>
</dbReference>
<dbReference type="InterPro" id="IPR004113">
    <property type="entry name" value="FAD-bd_oxidored_4_C"/>
</dbReference>
<dbReference type="InterPro" id="IPR016164">
    <property type="entry name" value="FAD-linked_Oxase-like_C"/>
</dbReference>
<reference evidence="7 8" key="1">
    <citation type="submission" date="2019-08" db="EMBL/GenBank/DDBJ databases">
        <title>Actinomadura sp. nov. CYP1-5 isolated from mountain soil.</title>
        <authorList>
            <person name="Songsumanus A."/>
            <person name="Kuncharoen N."/>
            <person name="Kudo T."/>
            <person name="Yuki M."/>
            <person name="Igarashi Y."/>
            <person name="Tanasupawat S."/>
        </authorList>
    </citation>
    <scope>NUCLEOTIDE SEQUENCE [LARGE SCALE GENOMIC DNA]</scope>
    <source>
        <strain evidence="7 8">CYP1-5</strain>
    </source>
</reference>
<dbReference type="InterPro" id="IPR016171">
    <property type="entry name" value="Vanillyl_alc_oxidase_C-sub2"/>
</dbReference>
<dbReference type="SUPFAM" id="SSF56176">
    <property type="entry name" value="FAD-binding/transporter-associated domain-like"/>
    <property type="match status" value="1"/>
</dbReference>
<evidence type="ECO:0000256" key="3">
    <source>
        <dbReference type="ARBA" id="ARBA00022827"/>
    </source>
</evidence>
<dbReference type="AlphaFoldDB" id="A0A5D3FH12"/>
<accession>A0A5D3FH12</accession>
<comment type="caution">
    <text evidence="7">The sequence shown here is derived from an EMBL/GenBank/DDBJ whole genome shotgun (WGS) entry which is preliminary data.</text>
</comment>
<proteinExistence type="predicted"/>
<dbReference type="Pfam" id="PF01565">
    <property type="entry name" value="FAD_binding_4"/>
    <property type="match status" value="1"/>
</dbReference>
<evidence type="ECO:0000256" key="5">
    <source>
        <dbReference type="SAM" id="MobiDB-lite"/>
    </source>
</evidence>
<keyword evidence="2" id="KW-0285">Flavoprotein</keyword>
<dbReference type="PANTHER" id="PTHR42934:SF1">
    <property type="entry name" value="GLYCOLATE OXIDASE SUBUNIT GLCD"/>
    <property type="match status" value="1"/>
</dbReference>
<dbReference type="InterPro" id="IPR016166">
    <property type="entry name" value="FAD-bd_PCMH"/>
</dbReference>
<dbReference type="Gene3D" id="3.30.70.2740">
    <property type="match status" value="1"/>
</dbReference>
<dbReference type="GO" id="GO:0016491">
    <property type="term" value="F:oxidoreductase activity"/>
    <property type="evidence" value="ECO:0007669"/>
    <property type="project" value="UniProtKB-KW"/>
</dbReference>
<evidence type="ECO:0000313" key="8">
    <source>
        <dbReference type="Proteomes" id="UP000323505"/>
    </source>
</evidence>
<dbReference type="SUPFAM" id="SSF55103">
    <property type="entry name" value="FAD-linked oxidases, C-terminal domain"/>
    <property type="match status" value="1"/>
</dbReference>
<feature type="region of interest" description="Disordered" evidence="5">
    <location>
        <begin position="1"/>
        <end position="43"/>
    </location>
</feature>
<dbReference type="Gene3D" id="3.30.465.10">
    <property type="match status" value="1"/>
</dbReference>
<dbReference type="InterPro" id="IPR051914">
    <property type="entry name" value="FAD-linked_OxidoTrans_Type4"/>
</dbReference>
<evidence type="ECO:0000313" key="7">
    <source>
        <dbReference type="EMBL" id="TYK48177.1"/>
    </source>
</evidence>